<dbReference type="EMBL" id="LSRP01000096">
    <property type="protein sequence ID" value="OJF95044.1"/>
    <property type="molecule type" value="Genomic_DNA"/>
</dbReference>
<keyword evidence="2" id="KW-1185">Reference proteome</keyword>
<gene>
    <name evidence="1" type="ORF">AX760_04250</name>
</gene>
<evidence type="ECO:0000313" key="1">
    <source>
        <dbReference type="EMBL" id="OJF95044.1"/>
    </source>
</evidence>
<comment type="caution">
    <text evidence="1">The sequence shown here is derived from an EMBL/GenBank/DDBJ whole genome shotgun (WGS) entry which is preliminary data.</text>
</comment>
<name>A0A657LRL9_9HYPH</name>
<proteinExistence type="predicted"/>
<protein>
    <submittedName>
        <fullName evidence="1">Uncharacterized protein</fullName>
    </submittedName>
</protein>
<evidence type="ECO:0000313" key="2">
    <source>
        <dbReference type="Proteomes" id="UP000182661"/>
    </source>
</evidence>
<accession>A0A657LRL9</accession>
<dbReference type="AlphaFoldDB" id="A0A657LRL9"/>
<organism evidence="1 2">
    <name type="scientific">Pararhizobium antarcticum</name>
    <dbReference type="NCBI Taxonomy" id="1798805"/>
    <lineage>
        <taxon>Bacteria</taxon>
        <taxon>Pseudomonadati</taxon>
        <taxon>Pseudomonadota</taxon>
        <taxon>Alphaproteobacteria</taxon>
        <taxon>Hyphomicrobiales</taxon>
        <taxon>Rhizobiaceae</taxon>
        <taxon>Rhizobium/Agrobacterium group</taxon>
        <taxon>Pararhizobium</taxon>
    </lineage>
</organism>
<dbReference type="Proteomes" id="UP000182661">
    <property type="component" value="Unassembled WGS sequence"/>
</dbReference>
<reference evidence="1 2" key="1">
    <citation type="submission" date="2016-02" db="EMBL/GenBank/DDBJ databases">
        <title>Genome sequencing of a beta-galactosidase producing bacteria Rhizobium sp. 59.</title>
        <authorList>
            <person name="Wang D."/>
            <person name="Kot W."/>
            <person name="Qin Y."/>
            <person name="Hansen L."/>
            <person name="Naqvi K."/>
            <person name="Rensing C."/>
        </authorList>
    </citation>
    <scope>NUCLEOTIDE SEQUENCE [LARGE SCALE GENOMIC DNA]</scope>
    <source>
        <strain evidence="1 2">59</strain>
    </source>
</reference>
<sequence length="80" mass="8455">MGPHIAARTQAAKREMQALFTIIGGQAFVGSAGSDRSNSAPAFRICTLLLSWGLGWGRPARAEASARFCNETASFSLTPL</sequence>